<feature type="domain" description="HTH cro/C1-type" evidence="2">
    <location>
        <begin position="88"/>
        <end position="103"/>
    </location>
</feature>
<dbReference type="RefSeq" id="WP_377391945.1">
    <property type="nucleotide sequence ID" value="NZ_JBHUIX010000013.1"/>
</dbReference>
<organism evidence="3 4">
    <name type="scientific">Rhodobacter lacus</name>
    <dbReference type="NCBI Taxonomy" id="1641972"/>
    <lineage>
        <taxon>Bacteria</taxon>
        <taxon>Pseudomonadati</taxon>
        <taxon>Pseudomonadota</taxon>
        <taxon>Alphaproteobacteria</taxon>
        <taxon>Rhodobacterales</taxon>
        <taxon>Rhodobacter group</taxon>
        <taxon>Rhodobacter</taxon>
    </lineage>
</organism>
<comment type="caution">
    <text evidence="3">The sequence shown here is derived from an EMBL/GenBank/DDBJ whole genome shotgun (WGS) entry which is preliminary data.</text>
</comment>
<dbReference type="InterPro" id="IPR001387">
    <property type="entry name" value="Cro/C1-type_HTH"/>
</dbReference>
<proteinExistence type="predicted"/>
<keyword evidence="1" id="KW-0812">Transmembrane</keyword>
<accession>A0ABW5ACW3</accession>
<evidence type="ECO:0000313" key="4">
    <source>
        <dbReference type="Proteomes" id="UP001597413"/>
    </source>
</evidence>
<feature type="transmembrane region" description="Helical" evidence="1">
    <location>
        <begin position="12"/>
        <end position="34"/>
    </location>
</feature>
<keyword evidence="1" id="KW-0472">Membrane</keyword>
<keyword evidence="4" id="KW-1185">Reference proteome</keyword>
<dbReference type="EMBL" id="JBHUIX010000013">
    <property type="protein sequence ID" value="MFD2175359.1"/>
    <property type="molecule type" value="Genomic_DNA"/>
</dbReference>
<evidence type="ECO:0000259" key="2">
    <source>
        <dbReference type="PROSITE" id="PS50943"/>
    </source>
</evidence>
<sequence length="126" mass="14108">MKALRRLWREQRLPLIGFVLAATLAAFFGGRIIVRTIYWANPEHHRQMPEGWMTPGYIARSWRLKIEDVDAVLGIENGPELVGSGPPTLERIARALDVPLSDLIDRLEVVLPDLAQPAPPRPDPGT</sequence>
<protein>
    <recommendedName>
        <fullName evidence="2">HTH cro/C1-type domain-containing protein</fullName>
    </recommendedName>
</protein>
<evidence type="ECO:0000313" key="3">
    <source>
        <dbReference type="EMBL" id="MFD2175359.1"/>
    </source>
</evidence>
<dbReference type="Proteomes" id="UP001597413">
    <property type="component" value="Unassembled WGS sequence"/>
</dbReference>
<dbReference type="PROSITE" id="PS50943">
    <property type="entry name" value="HTH_CROC1"/>
    <property type="match status" value="1"/>
</dbReference>
<reference evidence="4" key="1">
    <citation type="journal article" date="2019" name="Int. J. Syst. Evol. Microbiol.">
        <title>The Global Catalogue of Microorganisms (GCM) 10K type strain sequencing project: providing services to taxonomists for standard genome sequencing and annotation.</title>
        <authorList>
            <consortium name="The Broad Institute Genomics Platform"/>
            <consortium name="The Broad Institute Genome Sequencing Center for Infectious Disease"/>
            <person name="Wu L."/>
            <person name="Ma J."/>
        </authorList>
    </citation>
    <scope>NUCLEOTIDE SEQUENCE [LARGE SCALE GENOMIC DNA]</scope>
    <source>
        <strain evidence="4">CCUG 55131</strain>
    </source>
</reference>
<name>A0ABW5ACW3_9RHOB</name>
<keyword evidence="1" id="KW-1133">Transmembrane helix</keyword>
<gene>
    <name evidence="3" type="ORF">ACFSM0_14790</name>
</gene>
<evidence type="ECO:0000256" key="1">
    <source>
        <dbReference type="SAM" id="Phobius"/>
    </source>
</evidence>